<organism evidence="2 3">
    <name type="scientific">Fictibacillus phosphorivorans</name>
    <dbReference type="NCBI Taxonomy" id="1221500"/>
    <lineage>
        <taxon>Bacteria</taxon>
        <taxon>Bacillati</taxon>
        <taxon>Bacillota</taxon>
        <taxon>Bacilli</taxon>
        <taxon>Bacillales</taxon>
        <taxon>Fictibacillaceae</taxon>
        <taxon>Fictibacillus</taxon>
    </lineage>
</organism>
<dbReference type="OrthoDB" id="2968037at2"/>
<dbReference type="RefSeq" id="WP_066398540.1">
    <property type="nucleotide sequence ID" value="NZ_CP015378.1"/>
</dbReference>
<sequence>MSTISVLMVEPSKRPSIISIENDLSTFENIVNGPLDMQPFFRSPYKIVCNVDNGYELTYGKRKPKESFFIVKHDGDFRSIDRTEAEEVRDHLKEKMKKWK</sequence>
<evidence type="ECO:0000313" key="2">
    <source>
        <dbReference type="EMBL" id="ANC78806.1"/>
    </source>
</evidence>
<dbReference type="EMBL" id="CP015378">
    <property type="protein sequence ID" value="ANC78806.1"/>
    <property type="molecule type" value="Genomic_DNA"/>
</dbReference>
<gene>
    <name evidence="2" type="ORF">ABE65_019190</name>
</gene>
<name>A0A160IR55_9BACL</name>
<keyword evidence="3" id="KW-1185">Reference proteome</keyword>
<evidence type="ECO:0000259" key="1">
    <source>
        <dbReference type="Pfam" id="PF12957"/>
    </source>
</evidence>
<protein>
    <recommendedName>
        <fullName evidence="1">DUF3846 domain-containing protein</fullName>
    </recommendedName>
</protein>
<dbReference type="Pfam" id="PF12957">
    <property type="entry name" value="DUF3846"/>
    <property type="match status" value="1"/>
</dbReference>
<proteinExistence type="predicted"/>
<dbReference type="InterPro" id="IPR024559">
    <property type="entry name" value="DUF3846"/>
</dbReference>
<dbReference type="AlphaFoldDB" id="A0A160IR55"/>
<feature type="domain" description="DUF3846" evidence="1">
    <location>
        <begin position="4"/>
        <end position="92"/>
    </location>
</feature>
<dbReference type="Proteomes" id="UP000076623">
    <property type="component" value="Chromosome"/>
</dbReference>
<accession>A0A160IR55</accession>
<dbReference type="STRING" id="1221500.ABE65_019190"/>
<reference evidence="2 3" key="1">
    <citation type="submission" date="2016-04" db="EMBL/GenBank/DDBJ databases">
        <title>Complete genome sequence of Fictibacillus phosphorivorans G25-29, a strain toxic to nematodes.</title>
        <authorList>
            <person name="Zheng Z."/>
        </authorList>
    </citation>
    <scope>NUCLEOTIDE SEQUENCE [LARGE SCALE GENOMIC DNA]</scope>
    <source>
        <strain evidence="2 3">G25-29</strain>
    </source>
</reference>
<evidence type="ECO:0000313" key="3">
    <source>
        <dbReference type="Proteomes" id="UP000076623"/>
    </source>
</evidence>
<dbReference type="KEGG" id="fpn:ABE65_019190"/>